<protein>
    <submittedName>
        <fullName evidence="1">Putative PPE family protein</fullName>
    </submittedName>
</protein>
<reference evidence="1 2" key="1">
    <citation type="submission" date="2015-03" db="EMBL/GenBank/DDBJ databases">
        <authorList>
            <consortium name="Pathogen Informatics"/>
        </authorList>
    </citation>
    <scope>NUCLEOTIDE SEQUENCE [LARGE SCALE GENOMIC DNA]</scope>
    <source>
        <strain evidence="1 2">G09901357</strain>
    </source>
</reference>
<dbReference type="AlphaFoldDB" id="A0A654TKN8"/>
<organism evidence="1 2">
    <name type="scientific">Mycobacterium tuberculosis</name>
    <dbReference type="NCBI Taxonomy" id="1773"/>
    <lineage>
        <taxon>Bacteria</taxon>
        <taxon>Bacillati</taxon>
        <taxon>Actinomycetota</taxon>
        <taxon>Actinomycetes</taxon>
        <taxon>Mycobacteriales</taxon>
        <taxon>Mycobacteriaceae</taxon>
        <taxon>Mycobacterium</taxon>
        <taxon>Mycobacterium tuberculosis complex</taxon>
    </lineage>
</organism>
<dbReference type="Proteomes" id="UP000048289">
    <property type="component" value="Unassembled WGS sequence"/>
</dbReference>
<name>A0A654TKN8_MYCTX</name>
<proteinExistence type="predicted"/>
<evidence type="ECO:0000313" key="1">
    <source>
        <dbReference type="EMBL" id="CFE49579.1"/>
    </source>
</evidence>
<evidence type="ECO:0000313" key="2">
    <source>
        <dbReference type="Proteomes" id="UP000048289"/>
    </source>
</evidence>
<sequence length="38" mass="4050">MREPSTPGSGIPKSNFYPSPDRESAYASPRIGQPVGSE</sequence>
<gene>
    <name evidence="1" type="ORF">ERS007681_04690</name>
</gene>
<accession>A0A654TKN8</accession>
<dbReference type="EMBL" id="CFOE01001293">
    <property type="protein sequence ID" value="CFE49579.1"/>
    <property type="molecule type" value="Genomic_DNA"/>
</dbReference>